<dbReference type="AlphaFoldDB" id="A0A084XZ74"/>
<dbReference type="InterPro" id="IPR050261">
    <property type="entry name" value="FrsA_esterase"/>
</dbReference>
<dbReference type="Proteomes" id="UP000019812">
    <property type="component" value="Unassembled WGS sequence"/>
</dbReference>
<dbReference type="GO" id="GO:0016787">
    <property type="term" value="F:hydrolase activity"/>
    <property type="evidence" value="ECO:0007669"/>
    <property type="project" value="InterPro"/>
</dbReference>
<name>A0A084XZ74_9PROT</name>
<dbReference type="Gene3D" id="3.40.50.1820">
    <property type="entry name" value="alpha/beta hydrolase"/>
    <property type="match status" value="1"/>
</dbReference>
<organism evidence="2 3">
    <name type="scientific">Candidatus Accumulibacter vicinus</name>
    <dbReference type="NCBI Taxonomy" id="2954382"/>
    <lineage>
        <taxon>Bacteria</taxon>
        <taxon>Pseudomonadati</taxon>
        <taxon>Pseudomonadota</taxon>
        <taxon>Betaproteobacteria</taxon>
        <taxon>Candidatus Accumulibacter</taxon>
    </lineage>
</organism>
<dbReference type="Pfam" id="PF01738">
    <property type="entry name" value="DLH"/>
    <property type="match status" value="1"/>
</dbReference>
<gene>
    <name evidence="2" type="ORF">CAPSK01_002356</name>
</gene>
<protein>
    <submittedName>
        <fullName evidence="2">Esterase</fullName>
    </submittedName>
</protein>
<comment type="caution">
    <text evidence="2">The sequence shown here is derived from an EMBL/GenBank/DDBJ whole genome shotgun (WGS) entry which is preliminary data.</text>
</comment>
<proteinExistence type="predicted"/>
<dbReference type="STRING" id="1457154.CAPSK01_002356"/>
<evidence type="ECO:0000313" key="3">
    <source>
        <dbReference type="Proteomes" id="UP000019812"/>
    </source>
</evidence>
<feature type="domain" description="Dienelactone hydrolase" evidence="1">
    <location>
        <begin position="38"/>
        <end position="237"/>
    </location>
</feature>
<dbReference type="EMBL" id="JDSS02000024">
    <property type="protein sequence ID" value="KFB67768.1"/>
    <property type="molecule type" value="Genomic_DNA"/>
</dbReference>
<reference evidence="2 3" key="1">
    <citation type="submission" date="2014-07" db="EMBL/GenBank/DDBJ databases">
        <title>Expanding our view of genomic diversity in Candidatus Accumulibacter clades.</title>
        <authorList>
            <person name="Skennerton C.T."/>
            <person name="Barr J.J."/>
            <person name="Slater F.R."/>
            <person name="Bond P.L."/>
            <person name="Tyson G.W."/>
        </authorList>
    </citation>
    <scope>NUCLEOTIDE SEQUENCE [LARGE SCALE GENOMIC DNA]</scope>
    <source>
        <strain evidence="3">SK-01</strain>
    </source>
</reference>
<sequence>MTFMIGGLEKSRPLAGIRRKGLPMMTIDWTHAWLGEVPTLIARPRAAIGPLPTVLWFHGWSADKEVHRSELAQLAGAGLLAVGIDSVGHGERQSPDLAQRLARSAREAQPLFDSLVAETVDEVPMLVDRLIDRGGADAERIGAAGVSMGACIVYGAIARERRLRAAVALLGSPARGRPDGSRLAVDRFFPTALLSVTAGADVVVPAAAAAALHAELTDWYRNDPDRLCHQSFPDAEHLMKETDWQQAIDLACAWLLRFLAPSGGKLE</sequence>
<dbReference type="InterPro" id="IPR002925">
    <property type="entry name" value="Dienelactn_hydro"/>
</dbReference>
<dbReference type="InterPro" id="IPR029058">
    <property type="entry name" value="AB_hydrolase_fold"/>
</dbReference>
<evidence type="ECO:0000313" key="2">
    <source>
        <dbReference type="EMBL" id="KFB67768.1"/>
    </source>
</evidence>
<dbReference type="SUPFAM" id="SSF53474">
    <property type="entry name" value="alpha/beta-Hydrolases"/>
    <property type="match status" value="1"/>
</dbReference>
<dbReference type="PANTHER" id="PTHR22946">
    <property type="entry name" value="DIENELACTONE HYDROLASE DOMAIN-CONTAINING PROTEIN-RELATED"/>
    <property type="match status" value="1"/>
</dbReference>
<evidence type="ECO:0000259" key="1">
    <source>
        <dbReference type="Pfam" id="PF01738"/>
    </source>
</evidence>
<accession>A0A084XZ74</accession>